<gene>
    <name evidence="5" type="ORF">EL26_01090</name>
</gene>
<dbReference type="InterPro" id="IPR050559">
    <property type="entry name" value="P-Pant_transferase_sf"/>
</dbReference>
<dbReference type="Pfam" id="PF22624">
    <property type="entry name" value="AASDHPPT_N"/>
    <property type="match status" value="1"/>
</dbReference>
<dbReference type="SUPFAM" id="SSF56214">
    <property type="entry name" value="4'-phosphopantetheinyl transferase"/>
    <property type="match status" value="2"/>
</dbReference>
<evidence type="ECO:0000313" key="6">
    <source>
        <dbReference type="Proteomes" id="UP000027931"/>
    </source>
</evidence>
<dbReference type="STRING" id="1157490.EL26_01090"/>
<dbReference type="GO" id="GO:0000287">
    <property type="term" value="F:magnesium ion binding"/>
    <property type="evidence" value="ECO:0007669"/>
    <property type="project" value="InterPro"/>
</dbReference>
<dbReference type="GO" id="GO:0019878">
    <property type="term" value="P:lysine biosynthetic process via aminoadipic acid"/>
    <property type="evidence" value="ECO:0007669"/>
    <property type="project" value="TreeGrafter"/>
</dbReference>
<dbReference type="PANTHER" id="PTHR12215">
    <property type="entry name" value="PHOSPHOPANTETHEINE TRANSFERASE"/>
    <property type="match status" value="1"/>
</dbReference>
<evidence type="ECO:0000256" key="1">
    <source>
        <dbReference type="ARBA" id="ARBA00010990"/>
    </source>
</evidence>
<dbReference type="AlphaFoldDB" id="A0A074LYT1"/>
<dbReference type="PANTHER" id="PTHR12215:SF10">
    <property type="entry name" value="L-AMINOADIPATE-SEMIALDEHYDE DEHYDROGENASE-PHOSPHOPANTETHEINYL TRANSFERASE"/>
    <property type="match status" value="1"/>
</dbReference>
<evidence type="ECO:0000259" key="3">
    <source>
        <dbReference type="Pfam" id="PF01648"/>
    </source>
</evidence>
<comment type="similarity">
    <text evidence="1">Belongs to the P-Pant transferase superfamily. Gsp/Sfp/HetI/AcpT family.</text>
</comment>
<dbReference type="Gene3D" id="3.90.470.20">
    <property type="entry name" value="4'-phosphopantetheinyl transferase domain"/>
    <property type="match status" value="2"/>
</dbReference>
<dbReference type="Proteomes" id="UP000027931">
    <property type="component" value="Unassembled WGS sequence"/>
</dbReference>
<keyword evidence="6" id="KW-1185">Reference proteome</keyword>
<evidence type="ECO:0000256" key="2">
    <source>
        <dbReference type="ARBA" id="ARBA00022679"/>
    </source>
</evidence>
<dbReference type="EMBL" id="JMIR01000001">
    <property type="protein sequence ID" value="KEO85183.1"/>
    <property type="molecule type" value="Genomic_DNA"/>
</dbReference>
<dbReference type="RefSeq" id="WP_052035834.1">
    <property type="nucleotide sequence ID" value="NZ_JMIR01000001.1"/>
</dbReference>
<evidence type="ECO:0000313" key="5">
    <source>
        <dbReference type="EMBL" id="KEO85183.1"/>
    </source>
</evidence>
<dbReference type="eggNOG" id="COG2091">
    <property type="taxonomic scope" value="Bacteria"/>
</dbReference>
<evidence type="ECO:0000259" key="4">
    <source>
        <dbReference type="Pfam" id="PF22624"/>
    </source>
</evidence>
<dbReference type="InterPro" id="IPR008278">
    <property type="entry name" value="4-PPantetheinyl_Trfase_dom"/>
</dbReference>
<feature type="domain" description="4'-phosphopantetheinyl transferase" evidence="3">
    <location>
        <begin position="112"/>
        <end position="181"/>
    </location>
</feature>
<name>A0A074LYT1_9BACL</name>
<dbReference type="InterPro" id="IPR055066">
    <property type="entry name" value="AASDHPPT_N"/>
</dbReference>
<organism evidence="5 6">
    <name type="scientific">Tumebacillus flagellatus</name>
    <dbReference type="NCBI Taxonomy" id="1157490"/>
    <lineage>
        <taxon>Bacteria</taxon>
        <taxon>Bacillati</taxon>
        <taxon>Bacillota</taxon>
        <taxon>Bacilli</taxon>
        <taxon>Bacillales</taxon>
        <taxon>Alicyclobacillaceae</taxon>
        <taxon>Tumebacillus</taxon>
    </lineage>
</organism>
<proteinExistence type="inferred from homology"/>
<dbReference type="GO" id="GO:0008897">
    <property type="term" value="F:holo-[acyl-carrier-protein] synthase activity"/>
    <property type="evidence" value="ECO:0007669"/>
    <property type="project" value="InterPro"/>
</dbReference>
<feature type="domain" description="4'-phosphopantetheinyl transferase N-terminal" evidence="4">
    <location>
        <begin position="22"/>
        <end position="106"/>
    </location>
</feature>
<reference evidence="5 6" key="1">
    <citation type="journal article" date="2013" name="Int. J. Syst. Evol. Microbiol.">
        <title>Tumebacillus flagellatus sp. nov., an alpha-amylase/pullulanase-producing bacterium isolated from cassava wastewater.</title>
        <authorList>
            <person name="Wang Q."/>
            <person name="Xie N."/>
            <person name="Qin Y."/>
            <person name="Shen N."/>
            <person name="Zhu J."/>
            <person name="Mi H."/>
            <person name="Huang R."/>
        </authorList>
    </citation>
    <scope>NUCLEOTIDE SEQUENCE [LARGE SCALE GENOMIC DNA]</scope>
    <source>
        <strain evidence="5 6">GST4</strain>
    </source>
</reference>
<accession>A0A074LYT1</accession>
<dbReference type="InterPro" id="IPR037143">
    <property type="entry name" value="4-PPantetheinyl_Trfase_dom_sf"/>
</dbReference>
<keyword evidence="2" id="KW-0808">Transferase</keyword>
<sequence>MHPLEQVDVYGLQVPADFNVVELTPALYLLDPEEREVYNRYRVDSKKIEFLLGRALLKTQIGSRLGRDPESVHFVKNDYGKLFLADAAAPAFHFNLTHSGSVIACAFAPMTVGVDVEYAGNDHLSVMPTVFTAEEQAYVHSREPDERLQAFYRIWTRKEAYVKAVGMGLSISPDSFGVPIEEMGEGEWAYYTCRPADSYVLSLAVSSQGHAPSETVHPNLHAVDARRLLRSL</sequence>
<dbReference type="Pfam" id="PF01648">
    <property type="entry name" value="ACPS"/>
    <property type="match status" value="1"/>
</dbReference>
<dbReference type="OrthoDB" id="9808281at2"/>
<dbReference type="GO" id="GO:0005829">
    <property type="term" value="C:cytosol"/>
    <property type="evidence" value="ECO:0007669"/>
    <property type="project" value="TreeGrafter"/>
</dbReference>
<comment type="caution">
    <text evidence="5">The sequence shown here is derived from an EMBL/GenBank/DDBJ whole genome shotgun (WGS) entry which is preliminary data.</text>
</comment>
<protein>
    <submittedName>
        <fullName evidence="5">Uncharacterized protein</fullName>
    </submittedName>
</protein>